<gene>
    <name evidence="2" type="ORF">TM448A00839_0001</name>
</gene>
<sequence length="385" mass="45077">MKLFCRKCDKEIEKYTVRKSESFDGSFEFTITVCCHGEKDKRSIYSWAGSFNFSDYGDLFFFKKDEHVIKPLKISDEFMGFIKNASKKWDELVEEYGQIPDILKGNTAFECGIDIEKSKTILSGLEAERDKPKNFTPLEDILIKENHTLMRELAFLKGPSLGCVKDCGWLVGKDKEIEKLKEQNKELSDELSLLNEYYDKTVALNTKIDIECEKLKKENEGIQSANEILRDEVNDLYKEMNRLKSPLTWTKDKPTEPGWYYYKEEERQITWKVYRVFPIDQYISPSEVCEVKEVGFTVLIGVGTFKPVEQMNGEWAGPIPEPIEPEKIKVKWRRYQVADRTYTESYPVIEDCCKTWKRKPLSYNVDEDKWKLLIPTFCPECGKKL</sequence>
<evidence type="ECO:0000256" key="1">
    <source>
        <dbReference type="SAM" id="Coils"/>
    </source>
</evidence>
<protein>
    <submittedName>
        <fullName evidence="2">Uncharacterized protein</fullName>
    </submittedName>
</protein>
<name>A0A6H1ZKR5_9ZZZZ</name>
<dbReference type="EMBL" id="MT144072">
    <property type="protein sequence ID" value="QJA48118.1"/>
    <property type="molecule type" value="Genomic_DNA"/>
</dbReference>
<reference evidence="2" key="1">
    <citation type="submission" date="2020-03" db="EMBL/GenBank/DDBJ databases">
        <title>The deep terrestrial virosphere.</title>
        <authorList>
            <person name="Holmfeldt K."/>
            <person name="Nilsson E."/>
            <person name="Simone D."/>
            <person name="Lopez-Fernandez M."/>
            <person name="Wu X."/>
            <person name="de Brujin I."/>
            <person name="Lundin D."/>
            <person name="Andersson A."/>
            <person name="Bertilsson S."/>
            <person name="Dopson M."/>
        </authorList>
    </citation>
    <scope>NUCLEOTIDE SEQUENCE</scope>
    <source>
        <strain evidence="2">TM448A00839</strain>
    </source>
</reference>
<dbReference type="AlphaFoldDB" id="A0A6H1ZKR5"/>
<organism evidence="2">
    <name type="scientific">viral metagenome</name>
    <dbReference type="NCBI Taxonomy" id="1070528"/>
    <lineage>
        <taxon>unclassified sequences</taxon>
        <taxon>metagenomes</taxon>
        <taxon>organismal metagenomes</taxon>
    </lineage>
</organism>
<accession>A0A6H1ZKR5</accession>
<proteinExistence type="predicted"/>
<feature type="coiled-coil region" evidence="1">
    <location>
        <begin position="170"/>
        <end position="239"/>
    </location>
</feature>
<keyword evidence="1" id="KW-0175">Coiled coil</keyword>
<evidence type="ECO:0000313" key="2">
    <source>
        <dbReference type="EMBL" id="QJA48118.1"/>
    </source>
</evidence>